<feature type="compositionally biased region" description="Basic and acidic residues" evidence="1">
    <location>
        <begin position="108"/>
        <end position="117"/>
    </location>
</feature>
<evidence type="ECO:0000313" key="2">
    <source>
        <dbReference type="EMBL" id="CAG7831919.1"/>
    </source>
</evidence>
<feature type="compositionally biased region" description="Polar residues" evidence="1">
    <location>
        <begin position="47"/>
        <end position="67"/>
    </location>
</feature>
<comment type="caution">
    <text evidence="2">The sequence shown here is derived from an EMBL/GenBank/DDBJ whole genome shotgun (WGS) entry which is preliminary data.</text>
</comment>
<name>A0A8J2LGE9_9HEXA</name>
<feature type="region of interest" description="Disordered" evidence="1">
    <location>
        <begin position="39"/>
        <end position="156"/>
    </location>
</feature>
<dbReference type="EMBL" id="CAJVCH010562653">
    <property type="protein sequence ID" value="CAG7831919.1"/>
    <property type="molecule type" value="Genomic_DNA"/>
</dbReference>
<dbReference type="AlphaFoldDB" id="A0A8J2LGE9"/>
<evidence type="ECO:0000313" key="3">
    <source>
        <dbReference type="Proteomes" id="UP000708208"/>
    </source>
</evidence>
<gene>
    <name evidence="2" type="ORF">AFUS01_LOCUS41638</name>
</gene>
<keyword evidence="3" id="KW-1185">Reference proteome</keyword>
<protein>
    <submittedName>
        <fullName evidence="2">Uncharacterized protein</fullName>
    </submittedName>
</protein>
<dbReference type="Proteomes" id="UP000708208">
    <property type="component" value="Unassembled WGS sequence"/>
</dbReference>
<reference evidence="2" key="1">
    <citation type="submission" date="2021-06" db="EMBL/GenBank/DDBJ databases">
        <authorList>
            <person name="Hodson N. C."/>
            <person name="Mongue J. A."/>
            <person name="Jaron S. K."/>
        </authorList>
    </citation>
    <scope>NUCLEOTIDE SEQUENCE</scope>
</reference>
<evidence type="ECO:0000256" key="1">
    <source>
        <dbReference type="SAM" id="MobiDB-lite"/>
    </source>
</evidence>
<sequence length="430" mass="48472">MPIGKQKLLPSLSFTLYFSEIRSYCRLETSTNLQIISQQAHPGKVPNTGNNKIQDSSISNRSNEQHPTTTTTTNNANGISSKPKIVTSIPTMQKPTPTPPPLKKMGKRSKDIEEYNKSTKPYMARSKASIAGGSVNPSKKRSKYSSASAKPEDKKGHKIAFSNQDMIKFYIPHEASYRISSENVFNVMYGLNIFDYADALWVETAPSSEASLPFSMFEYDVYDDSEQRIIICVPEFKNLEDMSSSHNPVLEGNSDNMHKKENNYFEEIPFEYNCQTVVGKPVCKISYHSEANHIKTKCYQSAVRLMHLDVFMKDRHVGTIVQQNNLIMVKDSTNNFIMEVSQVPITIGGFCISRDKAFQSEVNIVKEDSKQFFGIMGRNGKRQRRTVHGPALGFYFNVMEKPIPNAALSFYKMFALAILVGLTTSYTEMG</sequence>
<proteinExistence type="predicted"/>
<accession>A0A8J2LGE9</accession>
<organism evidence="2 3">
    <name type="scientific">Allacma fusca</name>
    <dbReference type="NCBI Taxonomy" id="39272"/>
    <lineage>
        <taxon>Eukaryota</taxon>
        <taxon>Metazoa</taxon>
        <taxon>Ecdysozoa</taxon>
        <taxon>Arthropoda</taxon>
        <taxon>Hexapoda</taxon>
        <taxon>Collembola</taxon>
        <taxon>Symphypleona</taxon>
        <taxon>Sminthuridae</taxon>
        <taxon>Allacma</taxon>
    </lineage>
</organism>